<keyword evidence="1" id="KW-1133">Transmembrane helix</keyword>
<feature type="transmembrane region" description="Helical" evidence="1">
    <location>
        <begin position="245"/>
        <end position="262"/>
    </location>
</feature>
<protein>
    <recommendedName>
        <fullName evidence="4">Transmembrane protein 138</fullName>
    </recommendedName>
</protein>
<proteinExistence type="predicted"/>
<accession>A0AB34J1Y8</accession>
<sequence>MHIERLVNSSTIISVFSGLVLVFFSLSLVLNEWKVGAAVHEGQLRVIHVGLQNAVLEPTQVGAPEETVVLRELCEMNLDDMPDNVRAISLPSLSVPVFETPQAVWCALADEGENAGKLLMAAWAPALVVSIWSSMRTLQHLCPQVSPLLDRIEGLGMRERVIDVSVTAVWSVYWLLILVAVMMYAVRIPNSFGIGPSLFGQSFELARCCVLQSTLLAVILLGRALKLWSTQSVKDFVAEVRESRMLKFILYLLFGVQIVLYLIASLTYVQLSAVTCFMGLSYLATKSLHMLWGYVFFTLVSMPMDLFVLVAAPWHRLNFVGLVAYSSLTVIAVLKAVVLVGMLALHLKFNFRLNFRSDRPQRLDDDNEFEA</sequence>
<dbReference type="EMBL" id="JBGBPQ010000014">
    <property type="protein sequence ID" value="KAL1511171.1"/>
    <property type="molecule type" value="Genomic_DNA"/>
</dbReference>
<feature type="transmembrane region" description="Helical" evidence="1">
    <location>
        <begin position="291"/>
        <end position="312"/>
    </location>
</feature>
<keyword evidence="3" id="KW-1185">Reference proteome</keyword>
<feature type="transmembrane region" description="Helical" evidence="1">
    <location>
        <begin position="12"/>
        <end position="30"/>
    </location>
</feature>
<comment type="caution">
    <text evidence="2">The sequence shown here is derived from an EMBL/GenBank/DDBJ whole genome shotgun (WGS) entry which is preliminary data.</text>
</comment>
<evidence type="ECO:0000313" key="3">
    <source>
        <dbReference type="Proteomes" id="UP001515480"/>
    </source>
</evidence>
<name>A0AB34J1Y8_PRYPA</name>
<reference evidence="2 3" key="1">
    <citation type="journal article" date="2024" name="Science">
        <title>Giant polyketide synthase enzymes in the biosynthesis of giant marine polyether toxins.</title>
        <authorList>
            <person name="Fallon T.R."/>
            <person name="Shende V.V."/>
            <person name="Wierzbicki I.H."/>
            <person name="Pendleton A.L."/>
            <person name="Watervoot N.F."/>
            <person name="Auber R.P."/>
            <person name="Gonzalez D.J."/>
            <person name="Wisecaver J.H."/>
            <person name="Moore B.S."/>
        </authorList>
    </citation>
    <scope>NUCLEOTIDE SEQUENCE [LARGE SCALE GENOMIC DNA]</scope>
    <source>
        <strain evidence="2 3">12B1</strain>
    </source>
</reference>
<organism evidence="2 3">
    <name type="scientific">Prymnesium parvum</name>
    <name type="common">Toxic golden alga</name>
    <dbReference type="NCBI Taxonomy" id="97485"/>
    <lineage>
        <taxon>Eukaryota</taxon>
        <taxon>Haptista</taxon>
        <taxon>Haptophyta</taxon>
        <taxon>Prymnesiophyceae</taxon>
        <taxon>Prymnesiales</taxon>
        <taxon>Prymnesiaceae</taxon>
        <taxon>Prymnesium</taxon>
    </lineage>
</organism>
<keyword evidence="1" id="KW-0812">Transmembrane</keyword>
<dbReference type="AlphaFoldDB" id="A0AB34J1Y8"/>
<feature type="transmembrane region" description="Helical" evidence="1">
    <location>
        <begin position="205"/>
        <end position="225"/>
    </location>
</feature>
<keyword evidence="1" id="KW-0472">Membrane</keyword>
<evidence type="ECO:0000313" key="2">
    <source>
        <dbReference type="EMBL" id="KAL1511171.1"/>
    </source>
</evidence>
<feature type="transmembrane region" description="Helical" evidence="1">
    <location>
        <begin position="324"/>
        <end position="347"/>
    </location>
</feature>
<evidence type="ECO:0008006" key="4">
    <source>
        <dbReference type="Google" id="ProtNLM"/>
    </source>
</evidence>
<dbReference type="Proteomes" id="UP001515480">
    <property type="component" value="Unassembled WGS sequence"/>
</dbReference>
<gene>
    <name evidence="2" type="ORF">AB1Y20_005987</name>
</gene>
<feature type="transmembrane region" description="Helical" evidence="1">
    <location>
        <begin position="161"/>
        <end position="185"/>
    </location>
</feature>
<evidence type="ECO:0000256" key="1">
    <source>
        <dbReference type="SAM" id="Phobius"/>
    </source>
</evidence>